<gene>
    <name evidence="1" type="ORF">LITE_LOCUS41381</name>
</gene>
<name>A0AAV0Q5U5_9ROSI</name>
<evidence type="ECO:0000313" key="2">
    <source>
        <dbReference type="Proteomes" id="UP001154282"/>
    </source>
</evidence>
<proteinExistence type="predicted"/>
<accession>A0AAV0Q5U5</accession>
<dbReference type="AlphaFoldDB" id="A0AAV0Q5U5"/>
<keyword evidence="2" id="KW-1185">Reference proteome</keyword>
<protein>
    <submittedName>
        <fullName evidence="1">Uncharacterized protein</fullName>
    </submittedName>
</protein>
<evidence type="ECO:0000313" key="1">
    <source>
        <dbReference type="EMBL" id="CAI0539703.1"/>
    </source>
</evidence>
<comment type="caution">
    <text evidence="1">The sequence shown here is derived from an EMBL/GenBank/DDBJ whole genome shotgun (WGS) entry which is preliminary data.</text>
</comment>
<sequence length="113" mass="13451">MELAKDAIKQRSKNDKEKYGKFWELFEQRRRKNIVHPIHAASAFLNPAYMCSSNFREDRETKEGISFMHENLVKEEEKPDFMKEIQLYQMKVSTLFSPTSKTMLETSHPCKFN</sequence>
<dbReference type="EMBL" id="CAMGYJ010000009">
    <property type="protein sequence ID" value="CAI0539703.1"/>
    <property type="molecule type" value="Genomic_DNA"/>
</dbReference>
<dbReference type="Proteomes" id="UP001154282">
    <property type="component" value="Unassembled WGS sequence"/>
</dbReference>
<organism evidence="1 2">
    <name type="scientific">Linum tenue</name>
    <dbReference type="NCBI Taxonomy" id="586396"/>
    <lineage>
        <taxon>Eukaryota</taxon>
        <taxon>Viridiplantae</taxon>
        <taxon>Streptophyta</taxon>
        <taxon>Embryophyta</taxon>
        <taxon>Tracheophyta</taxon>
        <taxon>Spermatophyta</taxon>
        <taxon>Magnoliopsida</taxon>
        <taxon>eudicotyledons</taxon>
        <taxon>Gunneridae</taxon>
        <taxon>Pentapetalae</taxon>
        <taxon>rosids</taxon>
        <taxon>fabids</taxon>
        <taxon>Malpighiales</taxon>
        <taxon>Linaceae</taxon>
        <taxon>Linum</taxon>
    </lineage>
</organism>
<reference evidence="1" key="1">
    <citation type="submission" date="2022-08" db="EMBL/GenBank/DDBJ databases">
        <authorList>
            <person name="Gutierrez-Valencia J."/>
        </authorList>
    </citation>
    <scope>NUCLEOTIDE SEQUENCE</scope>
</reference>